<sequence length="258" mass="28521">MAATASAASLAPRVASLRSTKAIASSRAALAAAPQRSTRGARVAARAGLYFPGDREYIEKIAAEFPDKGIANWEEGRCLFSELAYSILDIRADCELEQIGNYPRELPSDHLVPSGIYHVPLISASTRFDSSVNKKVMVNMKANKDFITEIERIFPDKANAKIIISCSDGRNRAIQALEALDEAGYVNIVGLRGGFNMWSRTWDAKMRRRNLPGDFKEDYQHGADTCGVHATGAGFENQDAFQYADWKDDHEWLEWASA</sequence>
<dbReference type="AlphaFoldDB" id="A0A7S0XEX7"/>
<gene>
    <name evidence="2" type="ORF">MANT1106_LOCUS19207</name>
</gene>
<dbReference type="InterPro" id="IPR001763">
    <property type="entry name" value="Rhodanese-like_dom"/>
</dbReference>
<dbReference type="CDD" id="cd00158">
    <property type="entry name" value="RHOD"/>
    <property type="match status" value="1"/>
</dbReference>
<dbReference type="Gene3D" id="3.40.250.10">
    <property type="entry name" value="Rhodanese-like domain"/>
    <property type="match status" value="1"/>
</dbReference>
<dbReference type="EMBL" id="HBFC01032409">
    <property type="protein sequence ID" value="CAD8719995.1"/>
    <property type="molecule type" value="Transcribed_RNA"/>
</dbReference>
<dbReference type="Pfam" id="PF00581">
    <property type="entry name" value="Rhodanese"/>
    <property type="match status" value="1"/>
</dbReference>
<organism evidence="2">
    <name type="scientific">Mantoniella antarctica</name>
    <dbReference type="NCBI Taxonomy" id="81844"/>
    <lineage>
        <taxon>Eukaryota</taxon>
        <taxon>Viridiplantae</taxon>
        <taxon>Chlorophyta</taxon>
        <taxon>Mamiellophyceae</taxon>
        <taxon>Mamiellales</taxon>
        <taxon>Mamiellaceae</taxon>
        <taxon>Mantoniella</taxon>
    </lineage>
</organism>
<protein>
    <recommendedName>
        <fullName evidence="1">Rhodanese domain-containing protein</fullName>
    </recommendedName>
</protein>
<dbReference type="SUPFAM" id="SSF52821">
    <property type="entry name" value="Rhodanese/Cell cycle control phosphatase"/>
    <property type="match status" value="1"/>
</dbReference>
<dbReference type="InterPro" id="IPR036873">
    <property type="entry name" value="Rhodanese-like_dom_sf"/>
</dbReference>
<reference evidence="2" key="1">
    <citation type="submission" date="2021-01" db="EMBL/GenBank/DDBJ databases">
        <authorList>
            <person name="Corre E."/>
            <person name="Pelletier E."/>
            <person name="Niang G."/>
            <person name="Scheremetjew M."/>
            <person name="Finn R."/>
            <person name="Kale V."/>
            <person name="Holt S."/>
            <person name="Cochrane G."/>
            <person name="Meng A."/>
            <person name="Brown T."/>
            <person name="Cohen L."/>
        </authorList>
    </citation>
    <scope>NUCLEOTIDE SEQUENCE</scope>
    <source>
        <strain evidence="2">SL-175</strain>
    </source>
</reference>
<feature type="domain" description="Rhodanese" evidence="1">
    <location>
        <begin position="149"/>
        <end position="207"/>
    </location>
</feature>
<name>A0A7S0XEX7_9CHLO</name>
<dbReference type="PROSITE" id="PS50206">
    <property type="entry name" value="RHODANESE_3"/>
    <property type="match status" value="1"/>
</dbReference>
<evidence type="ECO:0000313" key="2">
    <source>
        <dbReference type="EMBL" id="CAD8719995.1"/>
    </source>
</evidence>
<accession>A0A7S0XEX7</accession>
<proteinExistence type="predicted"/>
<evidence type="ECO:0000259" key="1">
    <source>
        <dbReference type="PROSITE" id="PS50206"/>
    </source>
</evidence>